<keyword evidence="4" id="KW-1185">Reference proteome</keyword>
<keyword evidence="1" id="KW-0472">Membrane</keyword>
<dbReference type="AlphaFoldDB" id="A0A1M7SG91"/>
<reference evidence="3 4" key="1">
    <citation type="submission" date="2016-12" db="EMBL/GenBank/DDBJ databases">
        <authorList>
            <person name="Song W.-J."/>
            <person name="Kurnit D.M."/>
        </authorList>
    </citation>
    <scope>NUCLEOTIDE SEQUENCE [LARGE SCALE GENOMIC DNA]</scope>
    <source>
        <strain evidence="3 4">CGMCC 1.10808</strain>
    </source>
</reference>
<dbReference type="GO" id="GO:0008237">
    <property type="term" value="F:metallopeptidase activity"/>
    <property type="evidence" value="ECO:0007669"/>
    <property type="project" value="InterPro"/>
</dbReference>
<feature type="signal peptide" evidence="2">
    <location>
        <begin position="1"/>
        <end position="32"/>
    </location>
</feature>
<proteinExistence type="predicted"/>
<dbReference type="EMBL" id="FRDL01000002">
    <property type="protein sequence ID" value="SHN57352.1"/>
    <property type="molecule type" value="Genomic_DNA"/>
</dbReference>
<evidence type="ECO:0000256" key="1">
    <source>
        <dbReference type="SAM" id="Phobius"/>
    </source>
</evidence>
<dbReference type="Gene3D" id="3.40.390.10">
    <property type="entry name" value="Collagenase (Catalytic Domain)"/>
    <property type="match status" value="1"/>
</dbReference>
<keyword evidence="1" id="KW-0812">Transmembrane</keyword>
<evidence type="ECO:0008006" key="5">
    <source>
        <dbReference type="Google" id="ProtNLM"/>
    </source>
</evidence>
<gene>
    <name evidence="3" type="ORF">SAMN05216200_102353</name>
</gene>
<evidence type="ECO:0000313" key="3">
    <source>
        <dbReference type="EMBL" id="SHN57352.1"/>
    </source>
</evidence>
<dbReference type="RefSeq" id="WP_072746408.1">
    <property type="nucleotide sequence ID" value="NZ_FOHL01000003.1"/>
</dbReference>
<feature type="chain" id="PRO_5009929165" description="VPLPA-CTERM protein sorting domain-containing protein" evidence="2">
    <location>
        <begin position="33"/>
        <end position="313"/>
    </location>
</feature>
<evidence type="ECO:0000256" key="2">
    <source>
        <dbReference type="SAM" id="SignalP"/>
    </source>
</evidence>
<dbReference type="OrthoDB" id="280747at2"/>
<keyword evidence="1" id="KW-1133">Transmembrane helix</keyword>
<dbReference type="Proteomes" id="UP000184066">
    <property type="component" value="Unassembled WGS sequence"/>
</dbReference>
<protein>
    <recommendedName>
        <fullName evidence="5">VPLPA-CTERM protein sorting domain-containing protein</fullName>
    </recommendedName>
</protein>
<dbReference type="SUPFAM" id="SSF55486">
    <property type="entry name" value="Metalloproteases ('zincins'), catalytic domain"/>
    <property type="match status" value="1"/>
</dbReference>
<accession>A0A1M7SG91</accession>
<sequence>MTMNRTLAAPLRRAVGAAVLAACAAMAAPAGASNILPEEIDAHSHEDGIFRVVEAAGAQPAVLPAYEAAGVVTRESEVDAIFGQQSVTDLLGEPIDIRFGDVVQIEAPDLLRVTTKTELDQLFGLTDPLYSRDGSANPVVSLYFVDAINYCGGYAVNIVGCGQTPGNQLAVEKGYMSSGYGAELLAHELGHALGLYHPDESPYSVASGNLMDPTLNGDTSLDTLQVAQFMGMGFFERFGPSPLIQRDAAGWFVAITPYLIVDQPLVIDPLSGGDGTAATSAVPLPGSGAMMAAALLIAAGAALRRRNAAARPA</sequence>
<name>A0A1M7SG91_9RHOB</name>
<dbReference type="InterPro" id="IPR024079">
    <property type="entry name" value="MetalloPept_cat_dom_sf"/>
</dbReference>
<evidence type="ECO:0000313" key="4">
    <source>
        <dbReference type="Proteomes" id="UP000184066"/>
    </source>
</evidence>
<feature type="transmembrane region" description="Helical" evidence="1">
    <location>
        <begin position="284"/>
        <end position="303"/>
    </location>
</feature>
<keyword evidence="2" id="KW-0732">Signal</keyword>
<organism evidence="3 4">
    <name type="scientific">Oceanicella actignis</name>
    <dbReference type="NCBI Taxonomy" id="1189325"/>
    <lineage>
        <taxon>Bacteria</taxon>
        <taxon>Pseudomonadati</taxon>
        <taxon>Pseudomonadota</taxon>
        <taxon>Alphaproteobacteria</taxon>
        <taxon>Rhodobacterales</taxon>
        <taxon>Paracoccaceae</taxon>
        <taxon>Oceanicella</taxon>
    </lineage>
</organism>